<protein>
    <submittedName>
        <fullName evidence="8">MMPL family transporter</fullName>
    </submittedName>
</protein>
<evidence type="ECO:0000256" key="1">
    <source>
        <dbReference type="ARBA" id="ARBA00004651"/>
    </source>
</evidence>
<evidence type="ECO:0000256" key="2">
    <source>
        <dbReference type="ARBA" id="ARBA00022475"/>
    </source>
</evidence>
<evidence type="ECO:0000256" key="3">
    <source>
        <dbReference type="ARBA" id="ARBA00022692"/>
    </source>
</evidence>
<keyword evidence="2" id="KW-1003">Cell membrane</keyword>
<organism evidence="8 9">
    <name type="scientific">Criibacterium bergeronii</name>
    <dbReference type="NCBI Taxonomy" id="1871336"/>
    <lineage>
        <taxon>Bacteria</taxon>
        <taxon>Bacillati</taxon>
        <taxon>Bacillota</taxon>
        <taxon>Clostridia</taxon>
        <taxon>Peptostreptococcales</taxon>
        <taxon>Filifactoraceae</taxon>
        <taxon>Criibacterium</taxon>
    </lineage>
</organism>
<dbReference type="InterPro" id="IPR004869">
    <property type="entry name" value="MMPL_dom"/>
</dbReference>
<evidence type="ECO:0000313" key="9">
    <source>
        <dbReference type="Proteomes" id="UP000319424"/>
    </source>
</evidence>
<evidence type="ECO:0000313" key="8">
    <source>
        <dbReference type="EMBL" id="TRW27695.1"/>
    </source>
</evidence>
<feature type="transmembrane region" description="Helical" evidence="6">
    <location>
        <begin position="520"/>
        <end position="539"/>
    </location>
</feature>
<feature type="transmembrane region" description="Helical" evidence="6">
    <location>
        <begin position="309"/>
        <end position="327"/>
    </location>
</feature>
<evidence type="ECO:0000256" key="5">
    <source>
        <dbReference type="ARBA" id="ARBA00023136"/>
    </source>
</evidence>
<evidence type="ECO:0000256" key="4">
    <source>
        <dbReference type="ARBA" id="ARBA00022989"/>
    </source>
</evidence>
<feature type="transmembrane region" description="Helical" evidence="6">
    <location>
        <begin position="201"/>
        <end position="221"/>
    </location>
</feature>
<dbReference type="EMBL" id="VJXW01000004">
    <property type="protein sequence ID" value="TRW27695.1"/>
    <property type="molecule type" value="Genomic_DNA"/>
</dbReference>
<sequence length="693" mass="76444">MLHLFAKYISNHAKVIVLLSFLLVLPCIYGAAMTRVNYDVLSYLPKDKESVIAENVLERDFKLAATTFLTIDNMPQSDVASLAKKIKQIPAVNDVIYLRDFVGSGIPKDFLPKEITDNFYSQNGEMLMVKYEEKAASESTMEAIATMKTYMNEQCFMSGLSVLLKDIKMLILREMPIYIMLAGALSLVVLQLCIESYVLPFIFMLSIGLGIIYNFGTNIIFGEISYITQAIAAILQLAVTVDYAIFVVHRYDEEKEKCNNSKLAMENAIVGAFLSLAGSSLTTIAGFGSLCFMGFTIGIDLGLVMMKGVVIGVLTCVTFLPAAILLLDDKIKKYTHKSLIPSTDNLTDRVFKRRKLAVLFILIMMLPAYYMQSHVPVYYNISQSLPKTIDANIGKNKLENDFGMSDSHIIVMSDDIPASDMIIFFKKLEKIDGVKTVLGYQKIIGKGIPDSFIPDSIKDIFKKDGKQTIIINSMYATATDESNEQIDKINQLAKSYDPNAMVTGEAALTKDLSITVNKDIQITNIISVISIFIIVALVFKSLLIPVILVLCIEFAIFINMSIPFITANEVSFVTPIVIGAIQLGATVDYSILLTTRFTEELSNGLNAKDAVRIATTASSKSIITSVLVFLSATSGVIFVSSIDIIKGICITLARGSVISGLVIIFILPPILYLYQTFMEKIRPSKTVNVNLGE</sequence>
<evidence type="ECO:0000259" key="7">
    <source>
        <dbReference type="Pfam" id="PF03176"/>
    </source>
</evidence>
<reference evidence="8 9" key="1">
    <citation type="submission" date="2019-07" db="EMBL/GenBank/DDBJ databases">
        <title>Criibacterium bergeronii gen. nov., sp. nov. isolated from human clinical samples.</title>
        <authorList>
            <person name="Maheux A.F."/>
            <person name="Boudreau D.K."/>
            <person name="Berube E."/>
            <person name="Brodeur S."/>
            <person name="Bernard K.A."/>
            <person name="Abed J.Y."/>
            <person name="Ducrey E."/>
            <person name="Guay E.F."/>
            <person name="Raymond F."/>
            <person name="Corbeil J."/>
            <person name="Domingo M.-C."/>
            <person name="Roy P.H."/>
            <person name="Boissinot M."/>
            <person name="Tocheva E.I."/>
            <person name="Omar R.F."/>
        </authorList>
    </citation>
    <scope>NUCLEOTIDE SEQUENCE [LARGE SCALE GENOMIC DNA]</scope>
    <source>
        <strain evidence="8 9">CCRI-24246</strain>
    </source>
</reference>
<dbReference type="RefSeq" id="WP_144015774.1">
    <property type="nucleotide sequence ID" value="NZ_VJXW01000004.1"/>
</dbReference>
<dbReference type="InterPro" id="IPR050545">
    <property type="entry name" value="Mycobact_MmpL"/>
</dbReference>
<dbReference type="Proteomes" id="UP000319424">
    <property type="component" value="Unassembled WGS sequence"/>
</dbReference>
<feature type="domain" description="Membrane transport protein MMPL" evidence="7">
    <location>
        <begin position="43"/>
        <end position="327"/>
    </location>
</feature>
<feature type="transmembrane region" description="Helical" evidence="6">
    <location>
        <begin position="269"/>
        <end position="297"/>
    </location>
</feature>
<feature type="transmembrane region" description="Helical" evidence="6">
    <location>
        <begin position="356"/>
        <end position="372"/>
    </location>
</feature>
<feature type="domain" description="Membrane transport protein MMPL" evidence="7">
    <location>
        <begin position="463"/>
        <end position="688"/>
    </location>
</feature>
<dbReference type="PANTHER" id="PTHR33406">
    <property type="entry name" value="MEMBRANE PROTEIN MJ1562-RELATED"/>
    <property type="match status" value="1"/>
</dbReference>
<comment type="caution">
    <text evidence="8">The sequence shown here is derived from an EMBL/GenBank/DDBJ whole genome shotgun (WGS) entry which is preliminary data.</text>
</comment>
<comment type="subcellular location">
    <subcellularLocation>
        <location evidence="1">Cell membrane</location>
        <topology evidence="1">Multi-pass membrane protein</topology>
    </subcellularLocation>
</comment>
<feature type="transmembrane region" description="Helical" evidence="6">
    <location>
        <begin position="572"/>
        <end position="592"/>
    </location>
</feature>
<feature type="transmembrane region" description="Helical" evidence="6">
    <location>
        <begin position="546"/>
        <end position="566"/>
    </location>
</feature>
<dbReference type="OrthoDB" id="9782006at2"/>
<feature type="transmembrane region" description="Helical" evidence="6">
    <location>
        <begin position="657"/>
        <end position="674"/>
    </location>
</feature>
<dbReference type="SUPFAM" id="SSF82866">
    <property type="entry name" value="Multidrug efflux transporter AcrB transmembrane domain"/>
    <property type="match status" value="2"/>
</dbReference>
<name>A0A552VB42_9FIRM</name>
<evidence type="ECO:0000256" key="6">
    <source>
        <dbReference type="SAM" id="Phobius"/>
    </source>
</evidence>
<dbReference type="AlphaFoldDB" id="A0A552VB42"/>
<keyword evidence="3 6" id="KW-0812">Transmembrane</keyword>
<feature type="transmembrane region" description="Helical" evidence="6">
    <location>
        <begin position="175"/>
        <end position="194"/>
    </location>
</feature>
<keyword evidence="4 6" id="KW-1133">Transmembrane helix</keyword>
<gene>
    <name evidence="8" type="ORF">FL857_03750</name>
</gene>
<dbReference type="GO" id="GO:0005886">
    <property type="term" value="C:plasma membrane"/>
    <property type="evidence" value="ECO:0007669"/>
    <property type="project" value="UniProtKB-SubCell"/>
</dbReference>
<feature type="transmembrane region" description="Helical" evidence="6">
    <location>
        <begin position="622"/>
        <end position="645"/>
    </location>
</feature>
<feature type="transmembrane region" description="Helical" evidence="6">
    <location>
        <begin position="227"/>
        <end position="248"/>
    </location>
</feature>
<dbReference type="PANTHER" id="PTHR33406:SF13">
    <property type="entry name" value="MEMBRANE PROTEIN YDFJ"/>
    <property type="match status" value="1"/>
</dbReference>
<proteinExistence type="predicted"/>
<dbReference type="Pfam" id="PF03176">
    <property type="entry name" value="MMPL"/>
    <property type="match status" value="2"/>
</dbReference>
<dbReference type="Gene3D" id="1.20.1640.10">
    <property type="entry name" value="Multidrug efflux transporter AcrB transmembrane domain"/>
    <property type="match status" value="2"/>
</dbReference>
<keyword evidence="5 6" id="KW-0472">Membrane</keyword>
<accession>A0A552VB42</accession>